<dbReference type="GO" id="GO:0006048">
    <property type="term" value="P:UDP-N-acetylglucosamine biosynthetic process"/>
    <property type="evidence" value="ECO:0007669"/>
    <property type="project" value="UniProtKB-UniPathway"/>
</dbReference>
<accession>A0A836I1B3</accession>
<dbReference type="GeneID" id="94292279"/>
<sequence length="280" mass="31129">MASALKSNWSGSPLAVRGYSAEAQWAGLAEVQRLLAAQPNEKELFAKYTVVRSVVGEVQPVYDDSVCTRIKVLCEDPAFTMAEDSDDFEPVSIHVVAYFNETLFKEDMGDLMVQARLLRSIGMEGSGLRFQRRERRIVPSDDERRAEGSSGSSSGGKPSVQGRMYSPNYRPERLIPVGTIRLRRVSKTPETGKLGEVVAKIERMCVVKGVRCFGVDDMLMKEAERIAQYAFHVRWALIYALPTSKNFYTKLLYAPKDKQAGSGVPTPSIVMVKCLVNSSM</sequence>
<dbReference type="Proteomes" id="UP000674318">
    <property type="component" value="Chromosome 13"/>
</dbReference>
<dbReference type="InterPro" id="IPR016181">
    <property type="entry name" value="Acyl_CoA_acyltransferase"/>
</dbReference>
<reference evidence="2 3" key="1">
    <citation type="submission" date="2021-02" db="EMBL/GenBank/DDBJ databases">
        <title>Porcisia hertigi Genome sequencing and assembly.</title>
        <authorList>
            <person name="Almutairi H."/>
            <person name="Gatherer D."/>
        </authorList>
    </citation>
    <scope>NUCLEOTIDE SEQUENCE [LARGE SCALE GENOMIC DNA]</scope>
    <source>
        <strain evidence="2 3">C119</strain>
    </source>
</reference>
<dbReference type="OrthoDB" id="329272at2759"/>
<dbReference type="Gene3D" id="3.40.630.30">
    <property type="match status" value="1"/>
</dbReference>
<dbReference type="KEGG" id="phet:94292279"/>
<dbReference type="SUPFAM" id="SSF55729">
    <property type="entry name" value="Acyl-CoA N-acyltransferases (Nat)"/>
    <property type="match status" value="1"/>
</dbReference>
<comment type="caution">
    <text evidence="2">The sequence shown here is derived from an EMBL/GenBank/DDBJ whole genome shotgun (WGS) entry which is preliminary data.</text>
</comment>
<evidence type="ECO:0000313" key="3">
    <source>
        <dbReference type="Proteomes" id="UP000674318"/>
    </source>
</evidence>
<dbReference type="AlphaFoldDB" id="A0A836I1B3"/>
<protein>
    <submittedName>
        <fullName evidence="2">Uncharacterized protein</fullName>
    </submittedName>
</protein>
<feature type="region of interest" description="Disordered" evidence="1">
    <location>
        <begin position="132"/>
        <end position="170"/>
    </location>
</feature>
<organism evidence="2 3">
    <name type="scientific">Porcisia hertigi</name>
    <dbReference type="NCBI Taxonomy" id="2761500"/>
    <lineage>
        <taxon>Eukaryota</taxon>
        <taxon>Discoba</taxon>
        <taxon>Euglenozoa</taxon>
        <taxon>Kinetoplastea</taxon>
        <taxon>Metakinetoplastina</taxon>
        <taxon>Trypanosomatida</taxon>
        <taxon>Trypanosomatidae</taxon>
        <taxon>Leishmaniinae</taxon>
        <taxon>Porcisia</taxon>
    </lineage>
</organism>
<dbReference type="RefSeq" id="XP_067758699.1">
    <property type="nucleotide sequence ID" value="XM_067902202.1"/>
</dbReference>
<feature type="compositionally biased region" description="Basic and acidic residues" evidence="1">
    <location>
        <begin position="136"/>
        <end position="147"/>
    </location>
</feature>
<gene>
    <name evidence="2" type="ORF">JKF63_06252</name>
</gene>
<proteinExistence type="predicted"/>
<keyword evidence="3" id="KW-1185">Reference proteome</keyword>
<dbReference type="UniPathway" id="UPA00113">
    <property type="reaction ID" value="UER00529"/>
</dbReference>
<evidence type="ECO:0000256" key="1">
    <source>
        <dbReference type="SAM" id="MobiDB-lite"/>
    </source>
</evidence>
<evidence type="ECO:0000313" key="2">
    <source>
        <dbReference type="EMBL" id="KAG5509547.1"/>
    </source>
</evidence>
<dbReference type="EMBL" id="JAFJZO010000013">
    <property type="protein sequence ID" value="KAG5509547.1"/>
    <property type="molecule type" value="Genomic_DNA"/>
</dbReference>
<name>A0A836I1B3_9TRYP</name>